<feature type="compositionally biased region" description="Acidic residues" evidence="1">
    <location>
        <begin position="173"/>
        <end position="187"/>
    </location>
</feature>
<comment type="caution">
    <text evidence="3">The sequence shown here is derived from an EMBL/GenBank/DDBJ whole genome shotgun (WGS) entry which is preliminary data.</text>
</comment>
<sequence>MESSSPRVEVRRSTRRRRTVSAYREGDRIVVLMPARVSKREETRLVEEMVRKVLAQGARRPRSDEDLMRRAGQLSQRYLGGLAHPVSVRWVGNQRSRWGSCTPANGTIRLSDRLQGMPEYVSDYVLLHELAHLLQPDHGKSFWALLEGYPQLERARGYLEGVAFGSGMPPPETPDDVDADESTETLF</sequence>
<dbReference type="RefSeq" id="WP_171153733.1">
    <property type="nucleotide sequence ID" value="NZ_JABENB010000001.1"/>
</dbReference>
<dbReference type="EMBL" id="JABENB010000001">
    <property type="protein sequence ID" value="NNG39197.1"/>
    <property type="molecule type" value="Genomic_DNA"/>
</dbReference>
<dbReference type="Gene3D" id="3.30.2010.10">
    <property type="entry name" value="Metalloproteases ('zincins'), catalytic domain"/>
    <property type="match status" value="1"/>
</dbReference>
<accession>A0A849AH59</accession>
<feature type="region of interest" description="Disordered" evidence="1">
    <location>
        <begin position="164"/>
        <end position="187"/>
    </location>
</feature>
<dbReference type="InterPro" id="IPR053136">
    <property type="entry name" value="UTP_pyrophosphatase-like"/>
</dbReference>
<protein>
    <submittedName>
        <fullName evidence="3">M48 family metallopeptidase</fullName>
    </submittedName>
</protein>
<evidence type="ECO:0000256" key="1">
    <source>
        <dbReference type="SAM" id="MobiDB-lite"/>
    </source>
</evidence>
<dbReference type="Proteomes" id="UP000557772">
    <property type="component" value="Unassembled WGS sequence"/>
</dbReference>
<dbReference type="Pfam" id="PF01863">
    <property type="entry name" value="YgjP-like"/>
    <property type="match status" value="1"/>
</dbReference>
<evidence type="ECO:0000259" key="2">
    <source>
        <dbReference type="Pfam" id="PF01863"/>
    </source>
</evidence>
<proteinExistence type="predicted"/>
<organism evidence="3 4">
    <name type="scientific">Flexivirga aerilata</name>
    <dbReference type="NCBI Taxonomy" id="1656889"/>
    <lineage>
        <taxon>Bacteria</taxon>
        <taxon>Bacillati</taxon>
        <taxon>Actinomycetota</taxon>
        <taxon>Actinomycetes</taxon>
        <taxon>Micrococcales</taxon>
        <taxon>Dermacoccaceae</taxon>
        <taxon>Flexivirga</taxon>
    </lineage>
</organism>
<feature type="domain" description="YgjP-like metallopeptidase" evidence="2">
    <location>
        <begin position="89"/>
        <end position="157"/>
    </location>
</feature>
<keyword evidence="4" id="KW-1185">Reference proteome</keyword>
<gene>
    <name evidence="3" type="ORF">HJ588_07905</name>
</gene>
<dbReference type="CDD" id="cd07344">
    <property type="entry name" value="M48_yhfN_like"/>
    <property type="match status" value="1"/>
</dbReference>
<dbReference type="InterPro" id="IPR002725">
    <property type="entry name" value="YgjP-like_metallopeptidase"/>
</dbReference>
<reference evidence="3 4" key="1">
    <citation type="submission" date="2020-05" db="EMBL/GenBank/DDBJ databases">
        <title>Flexivirga sp. ID2601S isolated from air conditioner.</title>
        <authorList>
            <person name="Kim D.H."/>
        </authorList>
    </citation>
    <scope>NUCLEOTIDE SEQUENCE [LARGE SCALE GENOMIC DNA]</scope>
    <source>
        <strain evidence="3 4">ID2601S</strain>
    </source>
</reference>
<dbReference type="PANTHER" id="PTHR30399:SF1">
    <property type="entry name" value="UTP PYROPHOSPHATASE"/>
    <property type="match status" value="1"/>
</dbReference>
<dbReference type="PANTHER" id="PTHR30399">
    <property type="entry name" value="UNCHARACTERIZED PROTEIN YGJP"/>
    <property type="match status" value="1"/>
</dbReference>
<name>A0A849AH59_9MICO</name>
<evidence type="ECO:0000313" key="4">
    <source>
        <dbReference type="Proteomes" id="UP000557772"/>
    </source>
</evidence>
<evidence type="ECO:0000313" key="3">
    <source>
        <dbReference type="EMBL" id="NNG39197.1"/>
    </source>
</evidence>
<dbReference type="AlphaFoldDB" id="A0A849AH59"/>